<dbReference type="Gene3D" id="3.40.50.720">
    <property type="entry name" value="NAD(P)-binding Rossmann-like Domain"/>
    <property type="match status" value="1"/>
</dbReference>
<name>A0A2Z5AAZ0_9PSED</name>
<gene>
    <name evidence="2" type="ORF">CE139_20050</name>
</gene>
<protein>
    <submittedName>
        <fullName evidence="2">Epimerase</fullName>
    </submittedName>
</protein>
<dbReference type="AlphaFoldDB" id="A0A2Z5AAZ0"/>
<dbReference type="PANTHER" id="PTHR43245:SF13">
    <property type="entry name" value="UDP-D-APIOSE_UDP-D-XYLOSE SYNTHASE 2"/>
    <property type="match status" value="1"/>
</dbReference>
<dbReference type="CDD" id="cd08946">
    <property type="entry name" value="SDR_e"/>
    <property type="match status" value="1"/>
</dbReference>
<dbReference type="EMBL" id="CP022198">
    <property type="protein sequence ID" value="AXA67995.1"/>
    <property type="molecule type" value="Genomic_DNA"/>
</dbReference>
<dbReference type="InterPro" id="IPR050177">
    <property type="entry name" value="Lipid_A_modif_metabolic_enz"/>
</dbReference>
<accession>A0A2Z5AAZ0</accession>
<sequence length="305" mass="33887">MSVVLLTGASGFIGSPLVRQLLEQGHQVHATTTRTPEFCTTQPGLYWHRIDLLAGEAGIQSLCRRVGADHLIHLAWCVAPSNYWTTPDNLKWIVATQQLVSAFHAQGGRHAVLAGTCAEYDWRQGLCREDVTPLTPATPYGRSKRLVQEWTMLFGEMHGLSVAWARIFHLFGPWEAETRLVPSVIRALLRGEAAQCSSGEQWRDFLHVEDVAAALVHLSEQQATGVFNVGSGEPVQLKTVIGYLARSLQAEGLVRLGARKASENDPAFLVSDSRRLYALGWRPSFSLHEGLDDAMSWWRSRLLTH</sequence>
<dbReference type="RefSeq" id="WP_208692048.1">
    <property type="nucleotide sequence ID" value="NZ_CP022198.1"/>
</dbReference>
<dbReference type="Pfam" id="PF01370">
    <property type="entry name" value="Epimerase"/>
    <property type="match status" value="1"/>
</dbReference>
<evidence type="ECO:0000313" key="2">
    <source>
        <dbReference type="EMBL" id="AXA67995.1"/>
    </source>
</evidence>
<proteinExistence type="predicted"/>
<evidence type="ECO:0000259" key="1">
    <source>
        <dbReference type="Pfam" id="PF01370"/>
    </source>
</evidence>
<dbReference type="SUPFAM" id="SSF51735">
    <property type="entry name" value="NAD(P)-binding Rossmann-fold domains"/>
    <property type="match status" value="1"/>
</dbReference>
<dbReference type="InterPro" id="IPR001509">
    <property type="entry name" value="Epimerase_deHydtase"/>
</dbReference>
<dbReference type="InterPro" id="IPR036291">
    <property type="entry name" value="NAD(P)-bd_dom_sf"/>
</dbReference>
<dbReference type="PANTHER" id="PTHR43245">
    <property type="entry name" value="BIFUNCTIONAL POLYMYXIN RESISTANCE PROTEIN ARNA"/>
    <property type="match status" value="1"/>
</dbReference>
<organism evidence="2 3">
    <name type="scientific">Pseudomonas oryzihabitans</name>
    <dbReference type="NCBI Taxonomy" id="47885"/>
    <lineage>
        <taxon>Bacteria</taxon>
        <taxon>Pseudomonadati</taxon>
        <taxon>Pseudomonadota</taxon>
        <taxon>Gammaproteobacteria</taxon>
        <taxon>Pseudomonadales</taxon>
        <taxon>Pseudomonadaceae</taxon>
        <taxon>Pseudomonas</taxon>
    </lineage>
</organism>
<evidence type="ECO:0000313" key="3">
    <source>
        <dbReference type="Proteomes" id="UP000250579"/>
    </source>
</evidence>
<dbReference type="Proteomes" id="UP000250579">
    <property type="component" value="Chromosome"/>
</dbReference>
<reference evidence="2 3" key="1">
    <citation type="submission" date="2017-06" db="EMBL/GenBank/DDBJ databases">
        <title>Evolution towards high GC content and high-temperature stress adaptation in endophytic Pseudomonas oryzihabitans impacted its plant-growth promoting traits.</title>
        <authorList>
            <person name="Nascimento F.X."/>
        </authorList>
    </citation>
    <scope>NUCLEOTIDE SEQUENCE [LARGE SCALE GENOMIC DNA]</scope>
    <source>
        <strain evidence="2 3">MS8</strain>
    </source>
</reference>
<feature type="domain" description="NAD-dependent epimerase/dehydratase" evidence="1">
    <location>
        <begin position="4"/>
        <end position="230"/>
    </location>
</feature>